<evidence type="ECO:0000313" key="3">
    <source>
        <dbReference type="Proteomes" id="UP000623067"/>
    </source>
</evidence>
<feature type="signal peptide" evidence="1">
    <location>
        <begin position="1"/>
        <end position="20"/>
    </location>
</feature>
<reference evidence="2" key="2">
    <citation type="submission" date="2020-09" db="EMBL/GenBank/DDBJ databases">
        <authorList>
            <person name="Sun Q."/>
            <person name="Zhou Y."/>
        </authorList>
    </citation>
    <scope>NUCLEOTIDE SEQUENCE</scope>
    <source>
        <strain evidence="2">CGMCC 1.15330</strain>
    </source>
</reference>
<evidence type="ECO:0000256" key="1">
    <source>
        <dbReference type="SAM" id="SignalP"/>
    </source>
</evidence>
<gene>
    <name evidence="2" type="ORF">GCM10011380_03540</name>
</gene>
<name>A0A916SU92_9SPHN</name>
<evidence type="ECO:0000313" key="2">
    <source>
        <dbReference type="EMBL" id="GGB17314.1"/>
    </source>
</evidence>
<accession>A0A916SU92</accession>
<keyword evidence="1" id="KW-0732">Signal</keyword>
<comment type="caution">
    <text evidence="2">The sequence shown here is derived from an EMBL/GenBank/DDBJ whole genome shotgun (WGS) entry which is preliminary data.</text>
</comment>
<dbReference type="EMBL" id="BMIH01000001">
    <property type="protein sequence ID" value="GGB17314.1"/>
    <property type="molecule type" value="Genomic_DNA"/>
</dbReference>
<organism evidence="2 3">
    <name type="scientific">Sphingomonas metalli</name>
    <dbReference type="NCBI Taxonomy" id="1779358"/>
    <lineage>
        <taxon>Bacteria</taxon>
        <taxon>Pseudomonadati</taxon>
        <taxon>Pseudomonadota</taxon>
        <taxon>Alphaproteobacteria</taxon>
        <taxon>Sphingomonadales</taxon>
        <taxon>Sphingomonadaceae</taxon>
        <taxon>Sphingomonas</taxon>
    </lineage>
</organism>
<reference evidence="2" key="1">
    <citation type="journal article" date="2014" name="Int. J. Syst. Evol. Microbiol.">
        <title>Complete genome sequence of Corynebacterium casei LMG S-19264T (=DSM 44701T), isolated from a smear-ripened cheese.</title>
        <authorList>
            <consortium name="US DOE Joint Genome Institute (JGI-PGF)"/>
            <person name="Walter F."/>
            <person name="Albersmeier A."/>
            <person name="Kalinowski J."/>
            <person name="Ruckert C."/>
        </authorList>
    </citation>
    <scope>NUCLEOTIDE SEQUENCE</scope>
    <source>
        <strain evidence="2">CGMCC 1.15330</strain>
    </source>
</reference>
<feature type="chain" id="PRO_5037838660" evidence="1">
    <location>
        <begin position="21"/>
        <end position="125"/>
    </location>
</feature>
<sequence>MTRALWILPAAVLLAAPLTARTQRDPFAGRVAGTPQQCIPVSQTQGGTVIDQNTIVYEGLGGRKYRVSPIGPCPFLRPMTILITQIYGGQLCRNDRFQTIEPGMTIPSAYCRFGEFVPYSKPKKQ</sequence>
<proteinExistence type="predicted"/>
<dbReference type="AlphaFoldDB" id="A0A916SU92"/>
<protein>
    <submittedName>
        <fullName evidence="2">Uncharacterized protein</fullName>
    </submittedName>
</protein>
<keyword evidence="3" id="KW-1185">Reference proteome</keyword>
<dbReference type="RefSeq" id="WP_188656935.1">
    <property type="nucleotide sequence ID" value="NZ_BMIH01000001.1"/>
</dbReference>
<dbReference type="Proteomes" id="UP000623067">
    <property type="component" value="Unassembled WGS sequence"/>
</dbReference>